<evidence type="ECO:0000259" key="2">
    <source>
        <dbReference type="Pfam" id="PF02481"/>
    </source>
</evidence>
<dbReference type="Proteomes" id="UP000313312">
    <property type="component" value="Unassembled WGS sequence"/>
</dbReference>
<dbReference type="InterPro" id="IPR057666">
    <property type="entry name" value="DrpA_SLOG"/>
</dbReference>
<evidence type="ECO:0000256" key="1">
    <source>
        <dbReference type="ARBA" id="ARBA00006525"/>
    </source>
</evidence>
<dbReference type="PANTHER" id="PTHR43022:SF1">
    <property type="entry name" value="PROTEIN SMF"/>
    <property type="match status" value="1"/>
</dbReference>
<dbReference type="SUPFAM" id="SSF102405">
    <property type="entry name" value="MCP/YpsA-like"/>
    <property type="match status" value="1"/>
</dbReference>
<dbReference type="RefSeq" id="WP_103423533.1">
    <property type="nucleotide sequence ID" value="NZ_JARBEX010000002.1"/>
</dbReference>
<proteinExistence type="inferred from homology"/>
<protein>
    <submittedName>
        <fullName evidence="3">DNA-protecting protein DprA</fullName>
    </submittedName>
</protein>
<organism evidence="3 4">
    <name type="scientific">Fructilactobacillus sanfranciscensis</name>
    <name type="common">Lactobacillus sanfranciscensis</name>
    <dbReference type="NCBI Taxonomy" id="1625"/>
    <lineage>
        <taxon>Bacteria</taxon>
        <taxon>Bacillati</taxon>
        <taxon>Bacillota</taxon>
        <taxon>Bacilli</taxon>
        <taxon>Lactobacillales</taxon>
        <taxon>Lactobacillaceae</taxon>
        <taxon>Fructilactobacillus</taxon>
    </lineage>
</organism>
<dbReference type="InterPro" id="IPR003488">
    <property type="entry name" value="DprA"/>
</dbReference>
<comment type="similarity">
    <text evidence="1">Belongs to the DprA/Smf family.</text>
</comment>
<dbReference type="NCBIfam" id="TIGR00732">
    <property type="entry name" value="dprA"/>
    <property type="match status" value="1"/>
</dbReference>
<name>A0A5C4TL83_FRUSA</name>
<comment type="caution">
    <text evidence="3">The sequence shown here is derived from an EMBL/GenBank/DDBJ whole genome shotgun (WGS) entry which is preliminary data.</text>
</comment>
<dbReference type="AlphaFoldDB" id="A0A5C4TL83"/>
<sequence length="291" mass="32432">MDKRTLLLRIKLCPGIGLKGENLAYQWLKNENIGNLDIEEVQAMTINLLREHHLNYQKFAVSFLSRDLNIMVNQAMRKKWITIFDDIYPEQLKEMYLPPVILFYAGNLNLLNEKNLLGVVGSRKCSKYAVQAMKKIFSQNVISHYVIVSGLAEGVDTLGHQIALANRGKTIAVLGTGLDCFYPRSNQGLQIELTKNNLVLSEYDSGIGPRKHHFVERNRIIAGLSQKLLVVEARLKSGSLITASLALQNNRDILAVPGNVNSSYSAGSNELIAAGCQPCLDERDVLGRIII</sequence>
<dbReference type="PANTHER" id="PTHR43022">
    <property type="entry name" value="PROTEIN SMF"/>
    <property type="match status" value="1"/>
</dbReference>
<evidence type="ECO:0000313" key="3">
    <source>
        <dbReference type="EMBL" id="TNK90892.1"/>
    </source>
</evidence>
<gene>
    <name evidence="3" type="primary">dprA</name>
    <name evidence="3" type="ORF">DID87_01965</name>
</gene>
<reference evidence="3 4" key="1">
    <citation type="submission" date="2018-05" db="EMBL/GenBank/DDBJ databases">
        <title>Lactobacillus sanfranciscensis Ah4 draft denome sequence.</title>
        <authorList>
            <person name="Zhang G."/>
        </authorList>
    </citation>
    <scope>NUCLEOTIDE SEQUENCE [LARGE SCALE GENOMIC DNA]</scope>
    <source>
        <strain evidence="3 4">Ah4</strain>
    </source>
</reference>
<feature type="domain" description="Smf/DprA SLOG" evidence="2">
    <location>
        <begin position="80"/>
        <end position="286"/>
    </location>
</feature>
<dbReference type="Pfam" id="PF02481">
    <property type="entry name" value="DNA_processg_A"/>
    <property type="match status" value="1"/>
</dbReference>
<dbReference type="GO" id="GO:0009294">
    <property type="term" value="P:DNA-mediated transformation"/>
    <property type="evidence" value="ECO:0007669"/>
    <property type="project" value="InterPro"/>
</dbReference>
<accession>A0A5C4TL83</accession>
<dbReference type="Gene3D" id="3.40.50.450">
    <property type="match status" value="1"/>
</dbReference>
<dbReference type="EMBL" id="QFCR01000003">
    <property type="protein sequence ID" value="TNK90892.1"/>
    <property type="molecule type" value="Genomic_DNA"/>
</dbReference>
<evidence type="ECO:0000313" key="4">
    <source>
        <dbReference type="Proteomes" id="UP000313312"/>
    </source>
</evidence>